<reference evidence="8" key="1">
    <citation type="submission" date="2025-08" db="UniProtKB">
        <authorList>
            <consortium name="Ensembl"/>
        </authorList>
    </citation>
    <scope>IDENTIFICATION</scope>
</reference>
<evidence type="ECO:0000256" key="5">
    <source>
        <dbReference type="ARBA" id="ARBA00023180"/>
    </source>
</evidence>
<dbReference type="Ensembl" id="ENSPSTT00000014931.1">
    <property type="protein sequence ID" value="ENSPSTP00000014227.1"/>
    <property type="gene ID" value="ENSPSTG00000010046.1"/>
</dbReference>
<dbReference type="InterPro" id="IPR001363">
    <property type="entry name" value="Prot_inh_fetuin_CS"/>
</dbReference>
<evidence type="ECO:0000256" key="3">
    <source>
        <dbReference type="ARBA" id="ARBA00022737"/>
    </source>
</evidence>
<name>A0A8C9FD40_PAVCR</name>
<keyword evidence="9" id="KW-1185">Reference proteome</keyword>
<dbReference type="GO" id="GO:0004866">
    <property type="term" value="F:endopeptidase inhibitor activity"/>
    <property type="evidence" value="ECO:0007669"/>
    <property type="project" value="TreeGrafter"/>
</dbReference>
<dbReference type="GO" id="GO:0072562">
    <property type="term" value="C:blood microparticle"/>
    <property type="evidence" value="ECO:0007669"/>
    <property type="project" value="TreeGrafter"/>
</dbReference>
<dbReference type="InterPro" id="IPR046350">
    <property type="entry name" value="Cystatin_sf"/>
</dbReference>
<dbReference type="Gene3D" id="3.10.450.10">
    <property type="match status" value="1"/>
</dbReference>
<dbReference type="PANTHER" id="PTHR13814">
    <property type="entry name" value="FETUIN"/>
    <property type="match status" value="1"/>
</dbReference>
<evidence type="ECO:0000313" key="9">
    <source>
        <dbReference type="Proteomes" id="UP000694428"/>
    </source>
</evidence>
<dbReference type="PANTHER" id="PTHR13814:SF6">
    <property type="entry name" value="ALPHA-2-HS-GLYCOPROTEIN"/>
    <property type="match status" value="1"/>
</dbReference>
<evidence type="ECO:0000256" key="2">
    <source>
        <dbReference type="ARBA" id="ARBA00022525"/>
    </source>
</evidence>
<dbReference type="PROSITE" id="PS51529">
    <property type="entry name" value="CYSTATIN_FETUIN_A"/>
    <property type="match status" value="1"/>
</dbReference>
<accession>A0A8C9FD40</accession>
<dbReference type="SUPFAM" id="SSF54403">
    <property type="entry name" value="Cystatin/monellin"/>
    <property type="match status" value="1"/>
</dbReference>
<dbReference type="Proteomes" id="UP000694428">
    <property type="component" value="Unplaced"/>
</dbReference>
<sequence length="113" mass="12544">LISQLDVLTFTFHFCCLQSAPAAPPPPLGCDDPETEAAAELAVNYINGHSHHGYKFALNRIEQVRVLPQGLVYKCSMPILFLELDLLETTCHILNPTPLVNCSVRTFEQHVSI</sequence>
<organism evidence="8 9">
    <name type="scientific">Pavo cristatus</name>
    <name type="common">Indian peafowl</name>
    <name type="synonym">Blue peafowl</name>
    <dbReference type="NCBI Taxonomy" id="9049"/>
    <lineage>
        <taxon>Eukaryota</taxon>
        <taxon>Metazoa</taxon>
        <taxon>Chordata</taxon>
        <taxon>Craniata</taxon>
        <taxon>Vertebrata</taxon>
        <taxon>Euteleostomi</taxon>
        <taxon>Archelosauria</taxon>
        <taxon>Archosauria</taxon>
        <taxon>Dinosauria</taxon>
        <taxon>Saurischia</taxon>
        <taxon>Theropoda</taxon>
        <taxon>Coelurosauria</taxon>
        <taxon>Aves</taxon>
        <taxon>Neognathae</taxon>
        <taxon>Galloanserae</taxon>
        <taxon>Galliformes</taxon>
        <taxon>Phasianidae</taxon>
        <taxon>Phasianinae</taxon>
        <taxon>Pavo</taxon>
    </lineage>
</organism>
<keyword evidence="5" id="KW-0325">Glycoprotein</keyword>
<evidence type="ECO:0000259" key="7">
    <source>
        <dbReference type="PROSITE" id="PS51529"/>
    </source>
</evidence>
<evidence type="ECO:0000256" key="1">
    <source>
        <dbReference type="ARBA" id="ARBA00004613"/>
    </source>
</evidence>
<keyword evidence="3" id="KW-0677">Repeat</keyword>
<keyword evidence="4" id="KW-1015">Disulfide bond</keyword>
<proteinExistence type="predicted"/>
<dbReference type="InterPro" id="IPR025760">
    <property type="entry name" value="Cystatin_Fetuin_A"/>
</dbReference>
<feature type="domain" description="Cystatin fetuin-A-type" evidence="7">
    <location>
        <begin position="22"/>
        <end position="113"/>
    </location>
</feature>
<dbReference type="GO" id="GO:0031012">
    <property type="term" value="C:extracellular matrix"/>
    <property type="evidence" value="ECO:0007669"/>
    <property type="project" value="TreeGrafter"/>
</dbReference>
<feature type="chain" id="PRO_5034564369" evidence="6">
    <location>
        <begin position="23"/>
        <end position="113"/>
    </location>
</feature>
<keyword evidence="6" id="KW-0732">Signal</keyword>
<reference evidence="8" key="2">
    <citation type="submission" date="2025-09" db="UniProtKB">
        <authorList>
            <consortium name="Ensembl"/>
        </authorList>
    </citation>
    <scope>IDENTIFICATION</scope>
</reference>
<dbReference type="AlphaFoldDB" id="A0A8C9FD40"/>
<evidence type="ECO:0000256" key="4">
    <source>
        <dbReference type="ARBA" id="ARBA00023157"/>
    </source>
</evidence>
<dbReference type="PROSITE" id="PS01255">
    <property type="entry name" value="FETUIN_2"/>
    <property type="match status" value="1"/>
</dbReference>
<comment type="subcellular location">
    <subcellularLocation>
        <location evidence="1">Secreted</location>
    </subcellularLocation>
</comment>
<keyword evidence="2" id="KW-0964">Secreted</keyword>
<evidence type="ECO:0000313" key="8">
    <source>
        <dbReference type="Ensembl" id="ENSPSTP00000014227.1"/>
    </source>
</evidence>
<dbReference type="InterPro" id="IPR050735">
    <property type="entry name" value="Kininogen_Fetuin_HRG"/>
</dbReference>
<evidence type="ECO:0000256" key="6">
    <source>
        <dbReference type="SAM" id="SignalP"/>
    </source>
</evidence>
<protein>
    <submittedName>
        <fullName evidence="8">Alpha 2-HS glycoprotein</fullName>
    </submittedName>
</protein>
<feature type="signal peptide" evidence="6">
    <location>
        <begin position="1"/>
        <end position="22"/>
    </location>
</feature>